<organism evidence="5 6">
    <name type="scientific">Mesoterricola silvestris</name>
    <dbReference type="NCBI Taxonomy" id="2927979"/>
    <lineage>
        <taxon>Bacteria</taxon>
        <taxon>Pseudomonadati</taxon>
        <taxon>Acidobacteriota</taxon>
        <taxon>Holophagae</taxon>
        <taxon>Holophagales</taxon>
        <taxon>Holophagaceae</taxon>
        <taxon>Mesoterricola</taxon>
    </lineage>
</organism>
<keyword evidence="3" id="KW-0233">DNA recombination</keyword>
<keyword evidence="6" id="KW-1185">Reference proteome</keyword>
<dbReference type="GO" id="GO:0006310">
    <property type="term" value="P:DNA recombination"/>
    <property type="evidence" value="ECO:0007669"/>
    <property type="project" value="UniProtKB-KW"/>
</dbReference>
<dbReference type="InterPro" id="IPR050090">
    <property type="entry name" value="Tyrosine_recombinase_XerCD"/>
</dbReference>
<keyword evidence="2" id="KW-0238">DNA-binding</keyword>
<dbReference type="GO" id="GO:0015074">
    <property type="term" value="P:DNA integration"/>
    <property type="evidence" value="ECO:0007669"/>
    <property type="project" value="InterPro"/>
</dbReference>
<evidence type="ECO:0000313" key="6">
    <source>
        <dbReference type="Proteomes" id="UP001238179"/>
    </source>
</evidence>
<dbReference type="InterPro" id="IPR011010">
    <property type="entry name" value="DNA_brk_join_enz"/>
</dbReference>
<sequence>MTGAIGFISCLGPILAQYVELKQSVGLNFDAAGRVLLHLDRFLSEKANGPEDFDANRFGAWCRTFEHVGTGTRRARMRIIYLFCLYRRRTEPGCFLPDPALFPPYSRHPRPYIFDEHEIPRLLDATQELKPHPMSPLRREVYRLALVLLYTSGLRRGELLRLTLGDYLPTEQTLMIRESKFYKSRMIPLSVDGSRELDAYLTARRNRHLPMDAASPLLVQGRRDGYSGGGIYDGLRGLFKAAGIHTETGGTPRVHDLRHTFAVHALLRWYREGADLGAKLPFLSAYMGHVSPVSTEYYLPFVASLAGAASEKFAEHCKPLLESFEGLGGSL</sequence>
<name>A0AA48GHV0_9BACT</name>
<dbReference type="RefSeq" id="WP_316414409.1">
    <property type="nucleotide sequence ID" value="NZ_AP027080.1"/>
</dbReference>
<evidence type="ECO:0000313" key="5">
    <source>
        <dbReference type="EMBL" id="BDU71517.1"/>
    </source>
</evidence>
<dbReference type="Proteomes" id="UP001238179">
    <property type="component" value="Chromosome"/>
</dbReference>
<accession>A0AA48GHV0</accession>
<dbReference type="PANTHER" id="PTHR30349">
    <property type="entry name" value="PHAGE INTEGRASE-RELATED"/>
    <property type="match status" value="1"/>
</dbReference>
<dbReference type="Gene3D" id="1.10.443.10">
    <property type="entry name" value="Intergrase catalytic core"/>
    <property type="match status" value="1"/>
</dbReference>
<gene>
    <name evidence="5" type="ORF">METEAL_06910</name>
</gene>
<evidence type="ECO:0000256" key="3">
    <source>
        <dbReference type="ARBA" id="ARBA00023172"/>
    </source>
</evidence>
<dbReference type="KEGG" id="msil:METEAL_06910"/>
<dbReference type="InterPro" id="IPR013762">
    <property type="entry name" value="Integrase-like_cat_sf"/>
</dbReference>
<comment type="similarity">
    <text evidence="1">Belongs to the 'phage' integrase family.</text>
</comment>
<dbReference type="SUPFAM" id="SSF56349">
    <property type="entry name" value="DNA breaking-rejoining enzymes"/>
    <property type="match status" value="1"/>
</dbReference>
<protein>
    <submittedName>
        <fullName evidence="5">Integrase</fullName>
    </submittedName>
</protein>
<reference evidence="6" key="1">
    <citation type="journal article" date="2023" name="Int. J. Syst. Evol. Microbiol.">
        <title>Mesoterricola silvestris gen. nov., sp. nov., Mesoterricola sediminis sp. nov., Geothrix oryzae sp. nov., Geothrix edaphica sp. nov., Geothrix rubra sp. nov., and Geothrix limicola sp. nov., six novel members of Acidobacteriota isolated from soils.</title>
        <authorList>
            <person name="Itoh H."/>
            <person name="Sugisawa Y."/>
            <person name="Mise K."/>
            <person name="Xu Z."/>
            <person name="Kuniyasu M."/>
            <person name="Ushijima N."/>
            <person name="Kawano K."/>
            <person name="Kobayashi E."/>
            <person name="Shiratori Y."/>
            <person name="Masuda Y."/>
            <person name="Senoo K."/>
        </authorList>
    </citation>
    <scope>NUCLEOTIDE SEQUENCE [LARGE SCALE GENOMIC DNA]</scope>
    <source>
        <strain evidence="6">W79</strain>
    </source>
</reference>
<evidence type="ECO:0000256" key="2">
    <source>
        <dbReference type="ARBA" id="ARBA00023125"/>
    </source>
</evidence>
<dbReference type="PANTHER" id="PTHR30349:SF41">
    <property type="entry name" value="INTEGRASE_RECOMBINASE PROTEIN MJ0367-RELATED"/>
    <property type="match status" value="1"/>
</dbReference>
<dbReference type="EMBL" id="AP027080">
    <property type="protein sequence ID" value="BDU71517.1"/>
    <property type="molecule type" value="Genomic_DNA"/>
</dbReference>
<dbReference type="AlphaFoldDB" id="A0AA48GHV0"/>
<dbReference type="Pfam" id="PF00589">
    <property type="entry name" value="Phage_integrase"/>
    <property type="match status" value="1"/>
</dbReference>
<evidence type="ECO:0000259" key="4">
    <source>
        <dbReference type="PROSITE" id="PS51898"/>
    </source>
</evidence>
<dbReference type="GO" id="GO:0003677">
    <property type="term" value="F:DNA binding"/>
    <property type="evidence" value="ECO:0007669"/>
    <property type="project" value="UniProtKB-KW"/>
</dbReference>
<evidence type="ECO:0000256" key="1">
    <source>
        <dbReference type="ARBA" id="ARBA00008857"/>
    </source>
</evidence>
<dbReference type="InterPro" id="IPR002104">
    <property type="entry name" value="Integrase_catalytic"/>
</dbReference>
<proteinExistence type="inferred from homology"/>
<feature type="domain" description="Tyr recombinase" evidence="4">
    <location>
        <begin position="109"/>
        <end position="312"/>
    </location>
</feature>
<dbReference type="PROSITE" id="PS51898">
    <property type="entry name" value="TYR_RECOMBINASE"/>
    <property type="match status" value="1"/>
</dbReference>